<sequence>MTAIMAIFARLDKQKKDVAKSKASIHRGFFIIFMQIILLPTGRFWQKLPPYI</sequence>
<protein>
    <submittedName>
        <fullName evidence="2">Uncharacterized protein</fullName>
    </submittedName>
</protein>
<reference evidence="2 3" key="1">
    <citation type="submission" date="2020-02" db="EMBL/GenBank/DDBJ databases">
        <title>Tigecycline-resistant Acinetobacter species from pigs and migratory birds.</title>
        <authorList>
            <person name="Chen C."/>
            <person name="Sun J."/>
            <person name="Liao X.-P."/>
            <person name="Liu Y.-H."/>
        </authorList>
    </citation>
    <scope>NUCLEOTIDE SEQUENCE [LARGE SCALE GENOMIC DNA]</scope>
    <source>
        <strain evidence="2 3">YH12207_T</strain>
    </source>
</reference>
<organism evidence="2 3">
    <name type="scientific">Acinetobacter piscicola</name>
    <dbReference type="NCBI Taxonomy" id="2006115"/>
    <lineage>
        <taxon>Bacteria</taxon>
        <taxon>Pseudomonadati</taxon>
        <taxon>Pseudomonadota</taxon>
        <taxon>Gammaproteobacteria</taxon>
        <taxon>Moraxellales</taxon>
        <taxon>Moraxellaceae</taxon>
        <taxon>Acinetobacter</taxon>
    </lineage>
</organism>
<dbReference type="AlphaFoldDB" id="A0A7S6VTD6"/>
<keyword evidence="1" id="KW-0472">Membrane</keyword>
<proteinExistence type="predicted"/>
<feature type="transmembrane region" description="Helical" evidence="1">
    <location>
        <begin position="25"/>
        <end position="45"/>
    </location>
</feature>
<keyword evidence="1" id="KW-1133">Transmembrane helix</keyword>
<evidence type="ECO:0000313" key="3">
    <source>
        <dbReference type="Proteomes" id="UP000593966"/>
    </source>
</evidence>
<dbReference type="EMBL" id="CP048659">
    <property type="protein sequence ID" value="QOW44415.1"/>
    <property type="molecule type" value="Genomic_DNA"/>
</dbReference>
<evidence type="ECO:0000313" key="2">
    <source>
        <dbReference type="EMBL" id="QOW44415.1"/>
    </source>
</evidence>
<keyword evidence="3" id="KW-1185">Reference proteome</keyword>
<dbReference type="RefSeq" id="WP_194088751.1">
    <property type="nucleotide sequence ID" value="NZ_CP048659.1"/>
</dbReference>
<evidence type="ECO:0000256" key="1">
    <source>
        <dbReference type="SAM" id="Phobius"/>
    </source>
</evidence>
<gene>
    <name evidence="2" type="ORF">G0028_05130</name>
</gene>
<accession>A0A7S6VTD6</accession>
<name>A0A7S6VTD6_9GAMM</name>
<keyword evidence="1" id="KW-0812">Transmembrane</keyword>
<dbReference type="Proteomes" id="UP000593966">
    <property type="component" value="Chromosome"/>
</dbReference>